<name>A0ABP8V909_9GAMM</name>
<keyword evidence="3" id="KW-1185">Reference proteome</keyword>
<dbReference type="RefSeq" id="WP_345198501.1">
    <property type="nucleotide sequence ID" value="NZ_BAABFL010000467.1"/>
</dbReference>
<evidence type="ECO:0000256" key="1">
    <source>
        <dbReference type="SAM" id="MobiDB-lite"/>
    </source>
</evidence>
<protein>
    <submittedName>
        <fullName evidence="2">Uncharacterized protein</fullName>
    </submittedName>
</protein>
<comment type="caution">
    <text evidence="2">The sequence shown here is derived from an EMBL/GenBank/DDBJ whole genome shotgun (WGS) entry which is preliminary data.</text>
</comment>
<reference evidence="3" key="1">
    <citation type="journal article" date="2019" name="Int. J. Syst. Evol. Microbiol.">
        <title>The Global Catalogue of Microorganisms (GCM) 10K type strain sequencing project: providing services to taxonomists for standard genome sequencing and annotation.</title>
        <authorList>
            <consortium name="The Broad Institute Genomics Platform"/>
            <consortium name="The Broad Institute Genome Sequencing Center for Infectious Disease"/>
            <person name="Wu L."/>
            <person name="Ma J."/>
        </authorList>
    </citation>
    <scope>NUCLEOTIDE SEQUENCE [LARGE SCALE GENOMIC DNA]</scope>
    <source>
        <strain evidence="3">JCM 17805</strain>
    </source>
</reference>
<accession>A0ABP8V909</accession>
<feature type="region of interest" description="Disordered" evidence="1">
    <location>
        <begin position="144"/>
        <end position="185"/>
    </location>
</feature>
<dbReference type="EMBL" id="BAABFL010000467">
    <property type="protein sequence ID" value="GAA4652013.1"/>
    <property type="molecule type" value="Genomic_DNA"/>
</dbReference>
<sequence length="210" mass="24437">MSTAEKGRLVINSNQQLKSDIDMLEQRRIDHSLLSIGNEFDVETVRTLWNDLNLIRDHQLALRLQLEELNYSPIQLTPLKNLDDSISRLIKNINTNVDNIPNEIERDSILNNLLINNTFIPEETLTDDLYTLLNPAIKKQSTYEDDDWAAPQLKRQKRHNDPLEDSDSEVTLPDHRGEEISYDDDDFKDLERRYLALKDQDSQPQTGVVR</sequence>
<evidence type="ECO:0000313" key="2">
    <source>
        <dbReference type="EMBL" id="GAA4652013.1"/>
    </source>
</evidence>
<gene>
    <name evidence="2" type="ORF">GCM10023116_42970</name>
</gene>
<evidence type="ECO:0000313" key="3">
    <source>
        <dbReference type="Proteomes" id="UP001500604"/>
    </source>
</evidence>
<proteinExistence type="predicted"/>
<dbReference type="Proteomes" id="UP001500604">
    <property type="component" value="Unassembled WGS sequence"/>
</dbReference>
<organism evidence="2 3">
    <name type="scientific">Kistimonas scapharcae</name>
    <dbReference type="NCBI Taxonomy" id="1036133"/>
    <lineage>
        <taxon>Bacteria</taxon>
        <taxon>Pseudomonadati</taxon>
        <taxon>Pseudomonadota</taxon>
        <taxon>Gammaproteobacteria</taxon>
        <taxon>Oceanospirillales</taxon>
        <taxon>Endozoicomonadaceae</taxon>
        <taxon>Kistimonas</taxon>
    </lineage>
</organism>